<evidence type="ECO:0000313" key="1">
    <source>
        <dbReference type="EMBL" id="GFR86915.1"/>
    </source>
</evidence>
<proteinExistence type="predicted"/>
<dbReference type="Proteomes" id="UP000762676">
    <property type="component" value="Unassembled WGS sequence"/>
</dbReference>
<reference evidence="1 2" key="1">
    <citation type="journal article" date="2021" name="Elife">
        <title>Chloroplast acquisition without the gene transfer in kleptoplastic sea slugs, Plakobranchus ocellatus.</title>
        <authorList>
            <person name="Maeda T."/>
            <person name="Takahashi S."/>
            <person name="Yoshida T."/>
            <person name="Shimamura S."/>
            <person name="Takaki Y."/>
            <person name="Nagai Y."/>
            <person name="Toyoda A."/>
            <person name="Suzuki Y."/>
            <person name="Arimoto A."/>
            <person name="Ishii H."/>
            <person name="Satoh N."/>
            <person name="Nishiyama T."/>
            <person name="Hasebe M."/>
            <person name="Maruyama T."/>
            <person name="Minagawa J."/>
            <person name="Obokata J."/>
            <person name="Shigenobu S."/>
        </authorList>
    </citation>
    <scope>NUCLEOTIDE SEQUENCE [LARGE SCALE GENOMIC DNA]</scope>
</reference>
<comment type="caution">
    <text evidence="1">The sequence shown here is derived from an EMBL/GenBank/DDBJ whole genome shotgun (WGS) entry which is preliminary data.</text>
</comment>
<gene>
    <name evidence="1" type="ORF">ElyMa_002479000</name>
</gene>
<organism evidence="1 2">
    <name type="scientific">Elysia marginata</name>
    <dbReference type="NCBI Taxonomy" id="1093978"/>
    <lineage>
        <taxon>Eukaryota</taxon>
        <taxon>Metazoa</taxon>
        <taxon>Spiralia</taxon>
        <taxon>Lophotrochozoa</taxon>
        <taxon>Mollusca</taxon>
        <taxon>Gastropoda</taxon>
        <taxon>Heterobranchia</taxon>
        <taxon>Euthyneura</taxon>
        <taxon>Panpulmonata</taxon>
        <taxon>Sacoglossa</taxon>
        <taxon>Placobranchoidea</taxon>
        <taxon>Plakobranchidae</taxon>
        <taxon>Elysia</taxon>
    </lineage>
</organism>
<sequence>MRETRPGRLDRPIKAAAEVDGLGCPAEERGSSDFISSKNKHSAGQVGLVLAADNMRKHEKMSKPLERRKRRMYNHVVAGIL</sequence>
<accession>A0AAV4GRD1</accession>
<protein>
    <submittedName>
        <fullName evidence="1">Uncharacterized protein</fullName>
    </submittedName>
</protein>
<dbReference type="EMBL" id="BMAT01005067">
    <property type="protein sequence ID" value="GFR86915.1"/>
    <property type="molecule type" value="Genomic_DNA"/>
</dbReference>
<keyword evidence="2" id="KW-1185">Reference proteome</keyword>
<name>A0AAV4GRD1_9GAST</name>
<dbReference type="AlphaFoldDB" id="A0AAV4GRD1"/>
<evidence type="ECO:0000313" key="2">
    <source>
        <dbReference type="Proteomes" id="UP000762676"/>
    </source>
</evidence>